<evidence type="ECO:0000256" key="6">
    <source>
        <dbReference type="ARBA" id="ARBA00023136"/>
    </source>
</evidence>
<dbReference type="Pfam" id="PF20216">
    <property type="entry name" value="DUF6576"/>
    <property type="match status" value="1"/>
</dbReference>
<dbReference type="GO" id="GO:0004252">
    <property type="term" value="F:serine-type endopeptidase activity"/>
    <property type="evidence" value="ECO:0007669"/>
    <property type="project" value="InterPro"/>
</dbReference>
<evidence type="ECO:0000256" key="5">
    <source>
        <dbReference type="ARBA" id="ARBA00022989"/>
    </source>
</evidence>
<organism evidence="11 12">
    <name type="scientific">Flavobacterium silvaticum</name>
    <dbReference type="NCBI Taxonomy" id="1852020"/>
    <lineage>
        <taxon>Bacteria</taxon>
        <taxon>Pseudomonadati</taxon>
        <taxon>Bacteroidota</taxon>
        <taxon>Flavobacteriia</taxon>
        <taxon>Flavobacteriales</taxon>
        <taxon>Flavobacteriaceae</taxon>
        <taxon>Flavobacterium</taxon>
    </lineage>
</organism>
<dbReference type="Pfam" id="PF01694">
    <property type="entry name" value="Rhomboid"/>
    <property type="match status" value="1"/>
</dbReference>
<evidence type="ECO:0000313" key="12">
    <source>
        <dbReference type="Proteomes" id="UP000712080"/>
    </source>
</evidence>
<evidence type="ECO:0000256" key="8">
    <source>
        <dbReference type="SAM" id="Phobius"/>
    </source>
</evidence>
<feature type="region of interest" description="Disordered" evidence="7">
    <location>
        <begin position="230"/>
        <end position="257"/>
    </location>
</feature>
<evidence type="ECO:0000256" key="2">
    <source>
        <dbReference type="ARBA" id="ARBA00009045"/>
    </source>
</evidence>
<keyword evidence="11" id="KW-0645">Protease</keyword>
<dbReference type="InterPro" id="IPR050925">
    <property type="entry name" value="Rhomboid_protease_S54"/>
</dbReference>
<protein>
    <submittedName>
        <fullName evidence="11">Rhomboid family intramembrane serine protease</fullName>
    </submittedName>
</protein>
<evidence type="ECO:0000259" key="9">
    <source>
        <dbReference type="Pfam" id="PF01694"/>
    </source>
</evidence>
<feature type="domain" description="DUF6576" evidence="10">
    <location>
        <begin position="249"/>
        <end position="281"/>
    </location>
</feature>
<evidence type="ECO:0000256" key="7">
    <source>
        <dbReference type="SAM" id="MobiDB-lite"/>
    </source>
</evidence>
<reference evidence="11" key="1">
    <citation type="submission" date="2020-02" db="EMBL/GenBank/DDBJ databases">
        <title>Flavobacterium sp. genome.</title>
        <authorList>
            <person name="Jung H.S."/>
            <person name="Baek J.H."/>
            <person name="Jeon C.O."/>
        </authorList>
    </citation>
    <scope>NUCLEOTIDE SEQUENCE</scope>
    <source>
        <strain evidence="11">SE-s28</strain>
    </source>
</reference>
<dbReference type="InterPro" id="IPR035952">
    <property type="entry name" value="Rhomboid-like_sf"/>
</dbReference>
<name>A0A972FVC1_9FLAO</name>
<feature type="transmembrane region" description="Helical" evidence="8">
    <location>
        <begin position="186"/>
        <end position="203"/>
    </location>
</feature>
<dbReference type="Gene3D" id="1.20.1540.10">
    <property type="entry name" value="Rhomboid-like"/>
    <property type="match status" value="1"/>
</dbReference>
<dbReference type="InterPro" id="IPR046483">
    <property type="entry name" value="DUF6576"/>
</dbReference>
<keyword evidence="6 8" id="KW-0472">Membrane</keyword>
<feature type="transmembrane region" description="Helical" evidence="8">
    <location>
        <begin position="129"/>
        <end position="149"/>
    </location>
</feature>
<sequence length="288" mass="32946">MATLLDDIKRGYRTGGPEMRLIYMNVAAFVLSLVFFYQWKSAYFDYPDWLALSSDFAVSFTHPWTYITYAFLHASFFHLFFNMLVLQFAGVLFGTFFNPKQFYGLYLLSAIFSGLVYNISFLVLGHSNIMVGASAAIMSILVATATYSPNMRISLFFIGQVKLWIFASVLLFIDFLYLFADNTGGHIAHLAGAIFGFVYVKMLKSGTDLSRPITWLFDFIANGFRPQQKAKFKKVHRNPKPEPRPQSSEPKDKTQQQIDEILDKISRSGYDSLSKEERDFLFRAGNDK</sequence>
<dbReference type="AlphaFoldDB" id="A0A972FVC1"/>
<dbReference type="InterPro" id="IPR022764">
    <property type="entry name" value="Peptidase_S54_rhomboid_dom"/>
</dbReference>
<dbReference type="GO" id="GO:0016020">
    <property type="term" value="C:membrane"/>
    <property type="evidence" value="ECO:0007669"/>
    <property type="project" value="UniProtKB-SubCell"/>
</dbReference>
<keyword evidence="3 8" id="KW-0812">Transmembrane</keyword>
<dbReference type="EMBL" id="JAAMPU010000108">
    <property type="protein sequence ID" value="NMH29363.1"/>
    <property type="molecule type" value="Genomic_DNA"/>
</dbReference>
<feature type="transmembrane region" description="Helical" evidence="8">
    <location>
        <begin position="161"/>
        <end position="180"/>
    </location>
</feature>
<gene>
    <name evidence="11" type="ORF">G6047_15095</name>
</gene>
<feature type="transmembrane region" description="Helical" evidence="8">
    <location>
        <begin position="105"/>
        <end position="123"/>
    </location>
</feature>
<feature type="transmembrane region" description="Helical" evidence="8">
    <location>
        <begin position="66"/>
        <end position="93"/>
    </location>
</feature>
<feature type="domain" description="Peptidase S54 rhomboid" evidence="9">
    <location>
        <begin position="63"/>
        <end position="203"/>
    </location>
</feature>
<feature type="compositionally biased region" description="Basic and acidic residues" evidence="7">
    <location>
        <begin position="239"/>
        <end position="254"/>
    </location>
</feature>
<dbReference type="RefSeq" id="WP_169528458.1">
    <property type="nucleotide sequence ID" value="NZ_JAAMPU010000108.1"/>
</dbReference>
<keyword evidence="5 8" id="KW-1133">Transmembrane helix</keyword>
<accession>A0A972FVC1</accession>
<keyword evidence="4" id="KW-0378">Hydrolase</keyword>
<proteinExistence type="inferred from homology"/>
<comment type="subcellular location">
    <subcellularLocation>
        <location evidence="1">Membrane</location>
        <topology evidence="1">Multi-pass membrane protein</topology>
    </subcellularLocation>
</comment>
<evidence type="ECO:0000256" key="1">
    <source>
        <dbReference type="ARBA" id="ARBA00004141"/>
    </source>
</evidence>
<dbReference type="GO" id="GO:0006508">
    <property type="term" value="P:proteolysis"/>
    <property type="evidence" value="ECO:0007669"/>
    <property type="project" value="UniProtKB-KW"/>
</dbReference>
<evidence type="ECO:0000256" key="3">
    <source>
        <dbReference type="ARBA" id="ARBA00022692"/>
    </source>
</evidence>
<dbReference type="SUPFAM" id="SSF144091">
    <property type="entry name" value="Rhomboid-like"/>
    <property type="match status" value="1"/>
</dbReference>
<comment type="similarity">
    <text evidence="2">Belongs to the peptidase S54 family.</text>
</comment>
<evidence type="ECO:0000313" key="11">
    <source>
        <dbReference type="EMBL" id="NMH29363.1"/>
    </source>
</evidence>
<dbReference type="PANTHER" id="PTHR43731:SF14">
    <property type="entry name" value="PRESENILIN-ASSOCIATED RHOMBOID-LIKE PROTEIN, MITOCHONDRIAL"/>
    <property type="match status" value="1"/>
</dbReference>
<evidence type="ECO:0000256" key="4">
    <source>
        <dbReference type="ARBA" id="ARBA00022801"/>
    </source>
</evidence>
<dbReference type="Proteomes" id="UP000712080">
    <property type="component" value="Unassembled WGS sequence"/>
</dbReference>
<keyword evidence="12" id="KW-1185">Reference proteome</keyword>
<feature type="transmembrane region" description="Helical" evidence="8">
    <location>
        <begin position="21"/>
        <end position="39"/>
    </location>
</feature>
<dbReference type="PANTHER" id="PTHR43731">
    <property type="entry name" value="RHOMBOID PROTEASE"/>
    <property type="match status" value="1"/>
</dbReference>
<evidence type="ECO:0000259" key="10">
    <source>
        <dbReference type="Pfam" id="PF20216"/>
    </source>
</evidence>
<comment type="caution">
    <text evidence="11">The sequence shown here is derived from an EMBL/GenBank/DDBJ whole genome shotgun (WGS) entry which is preliminary data.</text>
</comment>